<evidence type="ECO:0000256" key="2">
    <source>
        <dbReference type="ARBA" id="ARBA00022612"/>
    </source>
</evidence>
<evidence type="ECO:0000256" key="10">
    <source>
        <dbReference type="ARBA" id="ARBA00022842"/>
    </source>
</evidence>
<dbReference type="PANTHER" id="PTHR42648">
    <property type="entry name" value="TRANSPOSASE, PUTATIVE-RELATED"/>
    <property type="match status" value="1"/>
</dbReference>
<dbReference type="EMBL" id="JBFOLK010000011">
    <property type="protein sequence ID" value="KAL2476226.1"/>
    <property type="molecule type" value="Genomic_DNA"/>
</dbReference>
<dbReference type="Proteomes" id="UP001604336">
    <property type="component" value="Unassembled WGS sequence"/>
</dbReference>
<keyword evidence="13" id="KW-0239">DNA-directed DNA polymerase</keyword>
<protein>
    <submittedName>
        <fullName evidence="18">Copia-like retroelement pol polyprotein</fullName>
    </submittedName>
</protein>
<evidence type="ECO:0000256" key="4">
    <source>
        <dbReference type="ARBA" id="ARBA00022722"/>
    </source>
</evidence>
<name>A0ABD1QJ15_9LAMI</name>
<dbReference type="GO" id="GO:0015074">
    <property type="term" value="P:DNA integration"/>
    <property type="evidence" value="ECO:0007669"/>
    <property type="project" value="UniProtKB-KW"/>
</dbReference>
<evidence type="ECO:0000313" key="18">
    <source>
        <dbReference type="EMBL" id="KAL2476226.1"/>
    </source>
</evidence>
<keyword evidence="15" id="KW-0233">DNA recombination</keyword>
<keyword evidence="14" id="KW-0917">Virion maturation</keyword>
<dbReference type="AlphaFoldDB" id="A0ABD1QJ15"/>
<evidence type="ECO:0000256" key="13">
    <source>
        <dbReference type="ARBA" id="ARBA00022932"/>
    </source>
</evidence>
<evidence type="ECO:0000256" key="9">
    <source>
        <dbReference type="ARBA" id="ARBA00022840"/>
    </source>
</evidence>
<keyword evidence="8" id="KW-0378">Hydrolase</keyword>
<keyword evidence="3" id="KW-0645">Protease</keyword>
<dbReference type="PROSITE" id="PS50994">
    <property type="entry name" value="INTEGRASE"/>
    <property type="match status" value="1"/>
</dbReference>
<feature type="domain" description="Integrase catalytic" evidence="17">
    <location>
        <begin position="207"/>
        <end position="389"/>
    </location>
</feature>
<evidence type="ECO:0000256" key="3">
    <source>
        <dbReference type="ARBA" id="ARBA00022670"/>
    </source>
</evidence>
<feature type="region of interest" description="Disordered" evidence="16">
    <location>
        <begin position="439"/>
        <end position="474"/>
    </location>
</feature>
<feature type="compositionally biased region" description="Polar residues" evidence="16">
    <location>
        <begin position="463"/>
        <end position="474"/>
    </location>
</feature>
<keyword evidence="13" id="KW-0548">Nucleotidyltransferase</keyword>
<dbReference type="InterPro" id="IPR001584">
    <property type="entry name" value="Integrase_cat-core"/>
</dbReference>
<sequence length="544" mass="61522">MIAILVQQRVSRALDDPENYLDDLKEKSTEIVDMNEIAYSFIILHLFDNIVGQVDDSKTARVLWFALDALFLTKTLPNKIYLLKKLFSFKMDTSKDLEANLSDFSIMAKNVKNAIKYARDILTQAIVINAQKSRDLEVKKEFRSEAREKIHFVRGVSEKMEGSNYSNKGKKHQNNVVLETEMDCLHVMTVSKDNQNQEWILDSGCTFHMSPVKAWFNDYKDIEPRNVYMGNNNTQVVVGVGDIAIKMHDGMIRIIHNVRKVWISLLKTKDEAFKNFRNWVTLVVFQKETEVKTLRTDNGLEFCNLEFDIYCKERGIQRHRTVRYIPQQNGVAEKLSRNIMDKVRCMLISSVLSKVFWDEVACIVVYLINRSPSSAINFKTPRELWSRKPPNLSHLRVFGSGHRKKSPATFCRSPPLSPPCSEKEKIIYHQLAPSVENAQEAMARTRRTRNVTTPPAPVGDVGTESNAATSHPQQKFASATQLAALQAQVTALTTLLQDRNAAVSHLPQGPNPLPVGSSLLGALPQDPSLSTDRAIAARGSSPYS</sequence>
<dbReference type="Pfam" id="PF22936">
    <property type="entry name" value="Pol_BBD"/>
    <property type="match status" value="1"/>
</dbReference>
<evidence type="ECO:0000256" key="12">
    <source>
        <dbReference type="ARBA" id="ARBA00022918"/>
    </source>
</evidence>
<keyword evidence="9" id="KW-0067">ATP-binding</keyword>
<comment type="function">
    <text evidence="1">The aspartyl protease (PR) mediates the proteolytic cleavages of the Gag and Gag-Pol polyproteins after assembly of the VLP.</text>
</comment>
<evidence type="ECO:0000256" key="5">
    <source>
        <dbReference type="ARBA" id="ARBA00022723"/>
    </source>
</evidence>
<dbReference type="PANTHER" id="PTHR42648:SF11">
    <property type="entry name" value="TRANSPOSON TY4-P GAG-POL POLYPROTEIN"/>
    <property type="match status" value="1"/>
</dbReference>
<dbReference type="InterPro" id="IPR039537">
    <property type="entry name" value="Retrotran_Ty1/copia-like"/>
</dbReference>
<dbReference type="GO" id="GO:0006508">
    <property type="term" value="P:proteolysis"/>
    <property type="evidence" value="ECO:0007669"/>
    <property type="project" value="UniProtKB-KW"/>
</dbReference>
<keyword evidence="5" id="KW-0479">Metal-binding</keyword>
<evidence type="ECO:0000256" key="1">
    <source>
        <dbReference type="ARBA" id="ARBA00002180"/>
    </source>
</evidence>
<dbReference type="GO" id="GO:0003887">
    <property type="term" value="F:DNA-directed DNA polymerase activity"/>
    <property type="evidence" value="ECO:0007669"/>
    <property type="project" value="UniProtKB-KW"/>
</dbReference>
<dbReference type="GO" id="GO:0046872">
    <property type="term" value="F:metal ion binding"/>
    <property type="evidence" value="ECO:0007669"/>
    <property type="project" value="UniProtKB-KW"/>
</dbReference>
<feature type="region of interest" description="Disordered" evidence="16">
    <location>
        <begin position="505"/>
        <end position="544"/>
    </location>
</feature>
<keyword evidence="7" id="KW-0255">Endonuclease</keyword>
<evidence type="ECO:0000256" key="16">
    <source>
        <dbReference type="SAM" id="MobiDB-lite"/>
    </source>
</evidence>
<keyword evidence="4" id="KW-0540">Nuclease</keyword>
<keyword evidence="6" id="KW-0547">Nucleotide-binding</keyword>
<keyword evidence="19" id="KW-1185">Reference proteome</keyword>
<evidence type="ECO:0000256" key="15">
    <source>
        <dbReference type="ARBA" id="ARBA00023172"/>
    </source>
</evidence>
<evidence type="ECO:0000256" key="8">
    <source>
        <dbReference type="ARBA" id="ARBA00022801"/>
    </source>
</evidence>
<dbReference type="GO" id="GO:0006310">
    <property type="term" value="P:DNA recombination"/>
    <property type="evidence" value="ECO:0007669"/>
    <property type="project" value="UniProtKB-KW"/>
</dbReference>
<dbReference type="SUPFAM" id="SSF53098">
    <property type="entry name" value="Ribonuclease H-like"/>
    <property type="match status" value="1"/>
</dbReference>
<evidence type="ECO:0000313" key="19">
    <source>
        <dbReference type="Proteomes" id="UP001604336"/>
    </source>
</evidence>
<comment type="caution">
    <text evidence="18">The sequence shown here is derived from an EMBL/GenBank/DDBJ whole genome shotgun (WGS) entry which is preliminary data.</text>
</comment>
<dbReference type="InterPro" id="IPR012337">
    <property type="entry name" value="RNaseH-like_sf"/>
</dbReference>
<dbReference type="GO" id="GO:0005524">
    <property type="term" value="F:ATP binding"/>
    <property type="evidence" value="ECO:0007669"/>
    <property type="project" value="UniProtKB-KW"/>
</dbReference>
<keyword evidence="2" id="KW-1188">Viral release from host cell</keyword>
<dbReference type="GO" id="GO:0004519">
    <property type="term" value="F:endonuclease activity"/>
    <property type="evidence" value="ECO:0007669"/>
    <property type="project" value="UniProtKB-KW"/>
</dbReference>
<accession>A0ABD1QJ15</accession>
<evidence type="ECO:0000256" key="11">
    <source>
        <dbReference type="ARBA" id="ARBA00022908"/>
    </source>
</evidence>
<dbReference type="InterPro" id="IPR036397">
    <property type="entry name" value="RNaseH_sf"/>
</dbReference>
<keyword evidence="12" id="KW-0695">RNA-directed DNA polymerase</keyword>
<keyword evidence="11" id="KW-0229">DNA integration</keyword>
<dbReference type="GO" id="GO:0003964">
    <property type="term" value="F:RNA-directed DNA polymerase activity"/>
    <property type="evidence" value="ECO:0007669"/>
    <property type="project" value="UniProtKB-KW"/>
</dbReference>
<keyword evidence="13" id="KW-0808">Transferase</keyword>
<gene>
    <name evidence="18" type="ORF">Adt_36962</name>
</gene>
<reference evidence="19" key="1">
    <citation type="submission" date="2024-07" db="EMBL/GenBank/DDBJ databases">
        <title>Two chromosome-level genome assemblies of Korean endemic species Abeliophyllum distichum and Forsythia ovata (Oleaceae).</title>
        <authorList>
            <person name="Jang H."/>
        </authorList>
    </citation>
    <scope>NUCLEOTIDE SEQUENCE [LARGE SCALE GENOMIC DNA]</scope>
</reference>
<evidence type="ECO:0000256" key="7">
    <source>
        <dbReference type="ARBA" id="ARBA00022759"/>
    </source>
</evidence>
<dbReference type="GO" id="GO:0008233">
    <property type="term" value="F:peptidase activity"/>
    <property type="evidence" value="ECO:0007669"/>
    <property type="project" value="UniProtKB-KW"/>
</dbReference>
<evidence type="ECO:0000256" key="6">
    <source>
        <dbReference type="ARBA" id="ARBA00022741"/>
    </source>
</evidence>
<dbReference type="InterPro" id="IPR054722">
    <property type="entry name" value="PolX-like_BBD"/>
</dbReference>
<proteinExistence type="predicted"/>
<dbReference type="Pfam" id="PF14223">
    <property type="entry name" value="Retrotran_gag_2"/>
    <property type="match status" value="1"/>
</dbReference>
<evidence type="ECO:0000256" key="14">
    <source>
        <dbReference type="ARBA" id="ARBA00023113"/>
    </source>
</evidence>
<organism evidence="18 19">
    <name type="scientific">Abeliophyllum distichum</name>
    <dbReference type="NCBI Taxonomy" id="126358"/>
    <lineage>
        <taxon>Eukaryota</taxon>
        <taxon>Viridiplantae</taxon>
        <taxon>Streptophyta</taxon>
        <taxon>Embryophyta</taxon>
        <taxon>Tracheophyta</taxon>
        <taxon>Spermatophyta</taxon>
        <taxon>Magnoliopsida</taxon>
        <taxon>eudicotyledons</taxon>
        <taxon>Gunneridae</taxon>
        <taxon>Pentapetalae</taxon>
        <taxon>asterids</taxon>
        <taxon>lamiids</taxon>
        <taxon>Lamiales</taxon>
        <taxon>Oleaceae</taxon>
        <taxon>Forsythieae</taxon>
        <taxon>Abeliophyllum</taxon>
    </lineage>
</organism>
<dbReference type="Gene3D" id="3.30.420.10">
    <property type="entry name" value="Ribonuclease H-like superfamily/Ribonuclease H"/>
    <property type="match status" value="1"/>
</dbReference>
<keyword evidence="10" id="KW-0460">Magnesium</keyword>
<evidence type="ECO:0000259" key="17">
    <source>
        <dbReference type="PROSITE" id="PS50994"/>
    </source>
</evidence>